<dbReference type="InterPro" id="IPR018060">
    <property type="entry name" value="HTH_AraC"/>
</dbReference>
<dbReference type="EMBL" id="CP139558">
    <property type="protein sequence ID" value="WPU91558.1"/>
    <property type="molecule type" value="Genomic_DNA"/>
</dbReference>
<dbReference type="PANTHER" id="PTHR43280:SF2">
    <property type="entry name" value="HTH-TYPE TRANSCRIPTIONAL REGULATOR EXSA"/>
    <property type="match status" value="1"/>
</dbReference>
<dbReference type="RefSeq" id="WP_321560724.1">
    <property type="nucleotide sequence ID" value="NZ_CP139558.1"/>
</dbReference>
<dbReference type="SUPFAM" id="SSF46689">
    <property type="entry name" value="Homeodomain-like"/>
    <property type="match status" value="2"/>
</dbReference>
<evidence type="ECO:0000256" key="1">
    <source>
        <dbReference type="ARBA" id="ARBA00023015"/>
    </source>
</evidence>
<evidence type="ECO:0000256" key="2">
    <source>
        <dbReference type="ARBA" id="ARBA00023125"/>
    </source>
</evidence>
<evidence type="ECO:0000313" key="5">
    <source>
        <dbReference type="EMBL" id="WPU91558.1"/>
    </source>
</evidence>
<accession>A0ABZ0TEY5</accession>
<protein>
    <submittedName>
        <fullName evidence="5">Helix-turn-helix transcriptional regulator</fullName>
    </submittedName>
</protein>
<dbReference type="InterPro" id="IPR020449">
    <property type="entry name" value="Tscrpt_reg_AraC-type_HTH"/>
</dbReference>
<dbReference type="PROSITE" id="PS01124">
    <property type="entry name" value="HTH_ARAC_FAMILY_2"/>
    <property type="match status" value="1"/>
</dbReference>
<keyword evidence="2" id="KW-0238">DNA-binding</keyword>
<organism evidence="5 6">
    <name type="scientific">Mucilaginibacter sabulilitoris</name>
    <dbReference type="NCBI Taxonomy" id="1173583"/>
    <lineage>
        <taxon>Bacteria</taxon>
        <taxon>Pseudomonadati</taxon>
        <taxon>Bacteroidota</taxon>
        <taxon>Sphingobacteriia</taxon>
        <taxon>Sphingobacteriales</taxon>
        <taxon>Sphingobacteriaceae</taxon>
        <taxon>Mucilaginibacter</taxon>
    </lineage>
</organism>
<name>A0ABZ0TEY5_9SPHI</name>
<evidence type="ECO:0000259" key="4">
    <source>
        <dbReference type="PROSITE" id="PS01124"/>
    </source>
</evidence>
<sequence length="297" mass="34709">MINKDSFKKITKLESMISSNLFVSDFYQIKHWAYDLTAENKVSKRYNDCLCVVFVKKGNFLFDLSKNSYDMHSGYIIIDKPNYEYQLRPSLGECTIFNFTDSFYRQLLDDLHLKNTLFFSNPNILSLMLQSQPETEYLHFQMMKGIHRMGKLEMDTMVLEFMNMIVSTISNTSVDDELNASLNMNRLGTVEMAKAYLNENFIKDISLQEISSHCCVSPFQFSRIFKKFTSYTPNQYLQNIRLKHGEMLLKNTNKPVSEISFAAGFNSVEYFATAFRQKYKVNPSQYRTGSHTIRIKN</sequence>
<gene>
    <name evidence="5" type="ORF">SNE25_19765</name>
</gene>
<dbReference type="Pfam" id="PF12833">
    <property type="entry name" value="HTH_18"/>
    <property type="match status" value="1"/>
</dbReference>
<evidence type="ECO:0000256" key="3">
    <source>
        <dbReference type="ARBA" id="ARBA00023163"/>
    </source>
</evidence>
<dbReference type="InterPro" id="IPR018062">
    <property type="entry name" value="HTH_AraC-typ_CS"/>
</dbReference>
<keyword evidence="6" id="KW-1185">Reference proteome</keyword>
<dbReference type="PANTHER" id="PTHR43280">
    <property type="entry name" value="ARAC-FAMILY TRANSCRIPTIONAL REGULATOR"/>
    <property type="match status" value="1"/>
</dbReference>
<dbReference type="PRINTS" id="PR00032">
    <property type="entry name" value="HTHARAC"/>
</dbReference>
<dbReference type="SMART" id="SM00342">
    <property type="entry name" value="HTH_ARAC"/>
    <property type="match status" value="1"/>
</dbReference>
<dbReference type="Proteomes" id="UP001324380">
    <property type="component" value="Chromosome"/>
</dbReference>
<keyword evidence="1" id="KW-0805">Transcription regulation</keyword>
<proteinExistence type="predicted"/>
<dbReference type="InterPro" id="IPR009057">
    <property type="entry name" value="Homeodomain-like_sf"/>
</dbReference>
<keyword evidence="3" id="KW-0804">Transcription</keyword>
<dbReference type="Gene3D" id="1.10.10.60">
    <property type="entry name" value="Homeodomain-like"/>
    <property type="match status" value="2"/>
</dbReference>
<feature type="domain" description="HTH araC/xylS-type" evidence="4">
    <location>
        <begin position="191"/>
        <end position="289"/>
    </location>
</feature>
<dbReference type="PROSITE" id="PS00041">
    <property type="entry name" value="HTH_ARAC_FAMILY_1"/>
    <property type="match status" value="1"/>
</dbReference>
<evidence type="ECO:0000313" key="6">
    <source>
        <dbReference type="Proteomes" id="UP001324380"/>
    </source>
</evidence>
<reference evidence="5 6" key="1">
    <citation type="submission" date="2023-11" db="EMBL/GenBank/DDBJ databases">
        <title>Analysis of the Genomes of Mucilaginibacter gossypii cycad 4 and M. sabulilitoris SNA2: microbes with the potential for plant growth promotion.</title>
        <authorList>
            <person name="Hirsch A.M."/>
            <person name="Humm E."/>
            <person name="Rubbi M."/>
            <person name="Del Vecchio G."/>
            <person name="Ha S.M."/>
            <person name="Pellegrini M."/>
            <person name="Gunsalus R.P."/>
        </authorList>
    </citation>
    <scope>NUCLEOTIDE SEQUENCE [LARGE SCALE GENOMIC DNA]</scope>
    <source>
        <strain evidence="5 6">SNA2</strain>
    </source>
</reference>